<dbReference type="PROSITE" id="PS51257">
    <property type="entry name" value="PROKAR_LIPOPROTEIN"/>
    <property type="match status" value="1"/>
</dbReference>
<dbReference type="RefSeq" id="WP_197317945.1">
    <property type="nucleotide sequence ID" value="NZ_JADZSC010000003.1"/>
</dbReference>
<evidence type="ECO:0000313" key="2">
    <source>
        <dbReference type="Proteomes" id="UP000614490"/>
    </source>
</evidence>
<evidence type="ECO:0000313" key="1">
    <source>
        <dbReference type="EMBL" id="MBH0231318.1"/>
    </source>
</evidence>
<organism evidence="1 2">
    <name type="scientific">Halobacillus yeomjeoni</name>
    <dbReference type="NCBI Taxonomy" id="311194"/>
    <lineage>
        <taxon>Bacteria</taxon>
        <taxon>Bacillati</taxon>
        <taxon>Bacillota</taxon>
        <taxon>Bacilli</taxon>
        <taxon>Bacillales</taxon>
        <taxon>Bacillaceae</taxon>
        <taxon>Halobacillus</taxon>
    </lineage>
</organism>
<protein>
    <recommendedName>
        <fullName evidence="3">DUF4367 domain-containing protein</fullName>
    </recommendedName>
</protein>
<dbReference type="EMBL" id="JADZSC010000003">
    <property type="protein sequence ID" value="MBH0231318.1"/>
    <property type="molecule type" value="Genomic_DNA"/>
</dbReference>
<dbReference type="Proteomes" id="UP000614490">
    <property type="component" value="Unassembled WGS sequence"/>
</dbReference>
<accession>A0A931HXI4</accession>
<dbReference type="AlphaFoldDB" id="A0A931HXI4"/>
<sequence>MKYGISVFVTLLFIIAGCSSEPLNLYEIDESKISEQLDGIGFDYLLPSGLPFEPETVQAGQPTTNRSEVFSVQFYGENEQMIGLDILNRKVTPTLKTKGEKVEVGDYEGIYYNENDTEYLIIVIDGVTYILHTPDDKGNRDLGKDLFEVAKSFN</sequence>
<comment type="caution">
    <text evidence="1">The sequence shown here is derived from an EMBL/GenBank/DDBJ whole genome shotgun (WGS) entry which is preliminary data.</text>
</comment>
<reference evidence="1 2" key="1">
    <citation type="journal article" date="2005" name="Int. J. Syst. Evol. Microbiol.">
        <title>Halobacillus yeomjeoni sp. nov., isolated from a marine solar saltern in Korea.</title>
        <authorList>
            <person name="Yoon J.H."/>
            <person name="Kang S.J."/>
            <person name="Lee C.H."/>
            <person name="Oh H.W."/>
            <person name="Oh T.K."/>
        </authorList>
    </citation>
    <scope>NUCLEOTIDE SEQUENCE [LARGE SCALE GENOMIC DNA]</scope>
    <source>
        <strain evidence="1 2">KCTC 3957</strain>
    </source>
</reference>
<proteinExistence type="predicted"/>
<keyword evidence="2" id="KW-1185">Reference proteome</keyword>
<gene>
    <name evidence="1" type="ORF">H0267_13905</name>
</gene>
<name>A0A931HXI4_9BACI</name>
<evidence type="ECO:0008006" key="3">
    <source>
        <dbReference type="Google" id="ProtNLM"/>
    </source>
</evidence>